<proteinExistence type="predicted"/>
<sequence>MRTEPITEDTIAEYRKQAAAQPATGLPKLARSLQDFGWQIDRNSPAKDLPYFEEAATIYRHLLADGDNEHLTAAMHAISSLSLQYSLAHADELALAANYEATALARRVNAVLEHGKKTSVVADLAHRLAEFGQFAQAVEVELEVVNIYRAAVAADKYGLSDNLAWSLLHLAIFLNLDGQTEASLQIEHEALALQRRLTERESGRLPILAIWTAGASLRLASTGHSQQARELVREAIAACDQLPANDDKLGNFSFLRAIQNAHFARSGAQDEQSNVGVDLDQPLQPVFGLSFHHWSFSVRLAYRDGLAAMNDAIAASANPLPQDLAGLSELGTLLRRRNIRASVLSDFDYIARHFLDHVIPYLAHGVDIERALFAADPARGPHRLIRGLDRSRHGAPRRECQRERGRAPARGT</sequence>
<dbReference type="EMBL" id="JAJVCN010000001">
    <property type="protein sequence ID" value="MCE7002333.1"/>
    <property type="molecule type" value="Genomic_DNA"/>
</dbReference>
<dbReference type="Gene3D" id="1.25.40.10">
    <property type="entry name" value="Tetratricopeptide repeat domain"/>
    <property type="match status" value="1"/>
</dbReference>
<organism evidence="2 3">
    <name type="scientific">Kibdelosporangium philippinense</name>
    <dbReference type="NCBI Taxonomy" id="211113"/>
    <lineage>
        <taxon>Bacteria</taxon>
        <taxon>Bacillati</taxon>
        <taxon>Actinomycetota</taxon>
        <taxon>Actinomycetes</taxon>
        <taxon>Pseudonocardiales</taxon>
        <taxon>Pseudonocardiaceae</taxon>
        <taxon>Kibdelosporangium</taxon>
    </lineage>
</organism>
<keyword evidence="3" id="KW-1185">Reference proteome</keyword>
<protein>
    <recommendedName>
        <fullName evidence="4">MalT-like TPR region domain-containing protein</fullName>
    </recommendedName>
</protein>
<evidence type="ECO:0000313" key="2">
    <source>
        <dbReference type="EMBL" id="MCE7002333.1"/>
    </source>
</evidence>
<comment type="caution">
    <text evidence="2">The sequence shown here is derived from an EMBL/GenBank/DDBJ whole genome shotgun (WGS) entry which is preliminary data.</text>
</comment>
<dbReference type="SUPFAM" id="SSF48452">
    <property type="entry name" value="TPR-like"/>
    <property type="match status" value="1"/>
</dbReference>
<feature type="compositionally biased region" description="Basic and acidic residues" evidence="1">
    <location>
        <begin position="386"/>
        <end position="406"/>
    </location>
</feature>
<evidence type="ECO:0000256" key="1">
    <source>
        <dbReference type="SAM" id="MobiDB-lite"/>
    </source>
</evidence>
<reference evidence="2 3" key="1">
    <citation type="submission" date="2021-12" db="EMBL/GenBank/DDBJ databases">
        <title>Genome sequence of Kibdelosporangium philippinense ATCC 49844.</title>
        <authorList>
            <person name="Fedorov E.A."/>
            <person name="Omeragic M."/>
            <person name="Shalygina K.F."/>
            <person name="Maclea K.S."/>
        </authorList>
    </citation>
    <scope>NUCLEOTIDE SEQUENCE [LARGE SCALE GENOMIC DNA]</scope>
    <source>
        <strain evidence="2 3">ATCC 49844</strain>
    </source>
</reference>
<evidence type="ECO:0000313" key="3">
    <source>
        <dbReference type="Proteomes" id="UP001521150"/>
    </source>
</evidence>
<accession>A0ABS8Z328</accession>
<dbReference type="Proteomes" id="UP001521150">
    <property type="component" value="Unassembled WGS sequence"/>
</dbReference>
<name>A0ABS8Z328_9PSEU</name>
<dbReference type="RefSeq" id="WP_233723365.1">
    <property type="nucleotide sequence ID" value="NZ_JAJVCN010000001.1"/>
</dbReference>
<feature type="region of interest" description="Disordered" evidence="1">
    <location>
        <begin position="386"/>
        <end position="412"/>
    </location>
</feature>
<gene>
    <name evidence="2" type="ORF">LWC34_05735</name>
</gene>
<dbReference type="InterPro" id="IPR011990">
    <property type="entry name" value="TPR-like_helical_dom_sf"/>
</dbReference>
<evidence type="ECO:0008006" key="4">
    <source>
        <dbReference type="Google" id="ProtNLM"/>
    </source>
</evidence>